<dbReference type="GO" id="GO:0032934">
    <property type="term" value="F:sterol binding"/>
    <property type="evidence" value="ECO:0007669"/>
    <property type="project" value="TreeGrafter"/>
</dbReference>
<evidence type="ECO:0000256" key="6">
    <source>
        <dbReference type="SAM" id="Phobius"/>
    </source>
</evidence>
<dbReference type="OrthoDB" id="2162691at2759"/>
<dbReference type="InterPro" id="IPR051482">
    <property type="entry name" value="Cholesterol_transport"/>
</dbReference>
<keyword evidence="2 6" id="KW-0812">Transmembrane</keyword>
<evidence type="ECO:0000313" key="8">
    <source>
        <dbReference type="EMBL" id="BAM82337.1"/>
    </source>
</evidence>
<feature type="compositionally biased region" description="Polar residues" evidence="5">
    <location>
        <begin position="441"/>
        <end position="458"/>
    </location>
</feature>
<dbReference type="GO" id="GO:0120015">
    <property type="term" value="F:sterol transfer activity"/>
    <property type="evidence" value="ECO:0007669"/>
    <property type="project" value="TreeGrafter"/>
</dbReference>
<feature type="region of interest" description="Disordered" evidence="5">
    <location>
        <begin position="441"/>
        <end position="481"/>
    </location>
</feature>
<feature type="compositionally biased region" description="Polar residues" evidence="5">
    <location>
        <begin position="136"/>
        <end position="151"/>
    </location>
</feature>
<dbReference type="OMA" id="DWIHLLQ"/>
<dbReference type="InterPro" id="IPR031968">
    <property type="entry name" value="VASt"/>
</dbReference>
<accession>M1VGN5</accession>
<feature type="compositionally biased region" description="Polar residues" evidence="5">
    <location>
        <begin position="332"/>
        <end position="353"/>
    </location>
</feature>
<evidence type="ECO:0000256" key="3">
    <source>
        <dbReference type="ARBA" id="ARBA00022989"/>
    </source>
</evidence>
<feature type="compositionally biased region" description="Basic and acidic residues" evidence="5">
    <location>
        <begin position="313"/>
        <end position="331"/>
    </location>
</feature>
<feature type="domain" description="VASt" evidence="7">
    <location>
        <begin position="455"/>
        <end position="643"/>
    </location>
</feature>
<evidence type="ECO:0000256" key="2">
    <source>
        <dbReference type="ARBA" id="ARBA00022692"/>
    </source>
</evidence>
<keyword evidence="4 6" id="KW-0472">Membrane</keyword>
<dbReference type="InterPro" id="IPR011993">
    <property type="entry name" value="PH-like_dom_sf"/>
</dbReference>
<feature type="transmembrane region" description="Helical" evidence="6">
    <location>
        <begin position="726"/>
        <end position="747"/>
    </location>
</feature>
<evidence type="ECO:0000259" key="7">
    <source>
        <dbReference type="PROSITE" id="PS51778"/>
    </source>
</evidence>
<feature type="region of interest" description="Disordered" evidence="5">
    <location>
        <begin position="313"/>
        <end position="368"/>
    </location>
</feature>
<dbReference type="RefSeq" id="XP_005538373.1">
    <property type="nucleotide sequence ID" value="XM_005538316.1"/>
</dbReference>
<dbReference type="PANTHER" id="PTHR23319">
    <property type="entry name" value="GRAM DOMAIN CONTAINING 1B, ISOFORM E"/>
    <property type="match status" value="1"/>
</dbReference>
<dbReference type="eggNOG" id="KOG1032">
    <property type="taxonomic scope" value="Eukaryota"/>
</dbReference>
<dbReference type="SMART" id="SM00568">
    <property type="entry name" value="GRAM"/>
    <property type="match status" value="1"/>
</dbReference>
<feature type="compositionally biased region" description="Polar residues" evidence="5">
    <location>
        <begin position="85"/>
        <end position="124"/>
    </location>
</feature>
<dbReference type="Pfam" id="PF16016">
    <property type="entry name" value="VASt"/>
    <property type="match status" value="1"/>
</dbReference>
<proteinExistence type="predicted"/>
<evidence type="ECO:0000313" key="9">
    <source>
        <dbReference type="Proteomes" id="UP000007014"/>
    </source>
</evidence>
<dbReference type="Pfam" id="PF02893">
    <property type="entry name" value="GRAM"/>
    <property type="match status" value="1"/>
</dbReference>
<feature type="compositionally biased region" description="Acidic residues" evidence="5">
    <location>
        <begin position="354"/>
        <end position="366"/>
    </location>
</feature>
<comment type="subcellular location">
    <subcellularLocation>
        <location evidence="1">Membrane</location>
        <topology evidence="1">Single-pass membrane protein</topology>
    </subcellularLocation>
</comment>
<protein>
    <recommendedName>
        <fullName evidence="7">VASt domain-containing protein</fullName>
    </recommendedName>
</protein>
<dbReference type="InterPro" id="IPR004182">
    <property type="entry name" value="GRAM"/>
</dbReference>
<dbReference type="KEGG" id="cme:CYME_CMR062C"/>
<dbReference type="PROSITE" id="PS51778">
    <property type="entry name" value="VAST"/>
    <property type="match status" value="1"/>
</dbReference>
<dbReference type="GO" id="GO:0005789">
    <property type="term" value="C:endoplasmic reticulum membrane"/>
    <property type="evidence" value="ECO:0007669"/>
    <property type="project" value="TreeGrafter"/>
</dbReference>
<dbReference type="GO" id="GO:0005886">
    <property type="term" value="C:plasma membrane"/>
    <property type="evidence" value="ECO:0007669"/>
    <property type="project" value="TreeGrafter"/>
</dbReference>
<reference evidence="8 9" key="2">
    <citation type="journal article" date="2007" name="BMC Biol.">
        <title>A 100%-complete sequence reveals unusually simple genomic features in the hot-spring red alga Cyanidioschyzon merolae.</title>
        <authorList>
            <person name="Nozaki H."/>
            <person name="Takano H."/>
            <person name="Misumi O."/>
            <person name="Terasawa K."/>
            <person name="Matsuzaki M."/>
            <person name="Maruyama S."/>
            <person name="Nishida K."/>
            <person name="Yagisawa F."/>
            <person name="Yoshida Y."/>
            <person name="Fujiwara T."/>
            <person name="Takio S."/>
            <person name="Tamura K."/>
            <person name="Chung S.J."/>
            <person name="Nakamura S."/>
            <person name="Kuroiwa H."/>
            <person name="Tanaka K."/>
            <person name="Sato N."/>
            <person name="Kuroiwa T."/>
        </authorList>
    </citation>
    <scope>NUCLEOTIDE SEQUENCE [LARGE SCALE GENOMIC DNA]</scope>
    <source>
        <strain evidence="8 9">10D</strain>
    </source>
</reference>
<reference evidence="8 9" key="1">
    <citation type="journal article" date="2004" name="Nature">
        <title>Genome sequence of the ultrasmall unicellular red alga Cyanidioschyzon merolae 10D.</title>
        <authorList>
            <person name="Matsuzaki M."/>
            <person name="Misumi O."/>
            <person name="Shin-i T."/>
            <person name="Maruyama S."/>
            <person name="Takahara M."/>
            <person name="Miyagishima S."/>
            <person name="Mori T."/>
            <person name="Nishida K."/>
            <person name="Yagisawa F."/>
            <person name="Nishida K."/>
            <person name="Yoshida Y."/>
            <person name="Nishimura Y."/>
            <person name="Nakao S."/>
            <person name="Kobayashi T."/>
            <person name="Momoyama Y."/>
            <person name="Higashiyama T."/>
            <person name="Minoda A."/>
            <person name="Sano M."/>
            <person name="Nomoto H."/>
            <person name="Oishi K."/>
            <person name="Hayashi H."/>
            <person name="Ohta F."/>
            <person name="Nishizaka S."/>
            <person name="Haga S."/>
            <person name="Miura S."/>
            <person name="Morishita T."/>
            <person name="Kabeya Y."/>
            <person name="Terasawa K."/>
            <person name="Suzuki Y."/>
            <person name="Ishii Y."/>
            <person name="Asakawa S."/>
            <person name="Takano H."/>
            <person name="Ohta N."/>
            <person name="Kuroiwa H."/>
            <person name="Tanaka K."/>
            <person name="Shimizu N."/>
            <person name="Sugano S."/>
            <person name="Sato N."/>
            <person name="Nozaki H."/>
            <person name="Ogasawara N."/>
            <person name="Kohara Y."/>
            <person name="Kuroiwa T."/>
        </authorList>
    </citation>
    <scope>NUCLEOTIDE SEQUENCE [LARGE SCALE GENOMIC DNA]</scope>
    <source>
        <strain evidence="8 9">10D</strain>
    </source>
</reference>
<keyword evidence="9" id="KW-1185">Reference proteome</keyword>
<organism evidence="8 9">
    <name type="scientific">Cyanidioschyzon merolae (strain NIES-3377 / 10D)</name>
    <name type="common">Unicellular red alga</name>
    <dbReference type="NCBI Taxonomy" id="280699"/>
    <lineage>
        <taxon>Eukaryota</taxon>
        <taxon>Rhodophyta</taxon>
        <taxon>Bangiophyceae</taxon>
        <taxon>Cyanidiales</taxon>
        <taxon>Cyanidiaceae</taxon>
        <taxon>Cyanidioschyzon</taxon>
    </lineage>
</organism>
<sequence>MGTDTNSEDSAKRFRRVRRGSATFVELNLEDLLEDPGELVCDEAGCPEEVLSELQTGSEENLADDVGETQESPQVGAEEEKRKSTGSQGSRTSTDSAALRTSKSGEISSMSTQDDLSTKQSATSARGLRGLPPASGRSTPSPRNQNGVRISQSHDDLATNSSRGGSGWLLNVNRASRNSADRERSSHPITEAVRSKSGDNRFADIFQLPHTQRLVDHFSCGLQKAIILQGTLYLFKDYVCFRSIVLAGTKIVMPIRDIVRIQRERNLLIDNAIRFTLQDGSSYLFVSFLFPARVYREFKESGLFAPEVFEDRPEAERKPMTRSPRDQRSKDSATSGSASPGDQQSESKSGNSITDEEDEGSEDDEEYAHSVEQSMVIRLFAIGNLPYYPHGKKHLLQSDQSEMTKVCSVTLPCNNARLFRAFFLDLKEEEALHQSIGLNQINGTNSESKANGTNSKSEIPTKAKASDSGPGNAASSESRSSESDALVFSARNNFLAFQAKLGHQDMQLGEWHLDPDLGFVREFRYRKPLEPAPMSPKETWMTEHMLFYVSKQEREKLQTIYLEIKGTSHDVPFGDSFVAEQLYVFRPASENGRFECELEIYGGVHFSRWNMVAGTIRKRTIAGVEHTANVFVQMARELCTTSLCRRVRDLDAARYRKEIGASAKVLEKADTAREETTEDTSPTASAEIKPESISLESLPLPTRYMLLPFYRIALVATSATCWDATLLSAFLILCITLLTLVVFRLYLNNQQMTVELRHAEEQVQFLRSLLKNHLGP</sequence>
<dbReference type="GeneID" id="16996946"/>
<dbReference type="GO" id="GO:0140268">
    <property type="term" value="C:endoplasmic reticulum-plasma membrane contact site"/>
    <property type="evidence" value="ECO:0007669"/>
    <property type="project" value="TreeGrafter"/>
</dbReference>
<dbReference type="AlphaFoldDB" id="M1VGN5"/>
<dbReference type="Gene3D" id="2.30.29.30">
    <property type="entry name" value="Pleckstrin-homology domain (PH domain)/Phosphotyrosine-binding domain (PTB)"/>
    <property type="match status" value="1"/>
</dbReference>
<dbReference type="HOGENOM" id="CLU_360721_0_0_1"/>
<dbReference type="GO" id="GO:0032366">
    <property type="term" value="P:intracellular sterol transport"/>
    <property type="evidence" value="ECO:0007669"/>
    <property type="project" value="TreeGrafter"/>
</dbReference>
<dbReference type="Gramene" id="CMR062CT">
    <property type="protein sequence ID" value="CMR062CT"/>
    <property type="gene ID" value="CMR062C"/>
</dbReference>
<dbReference type="PANTHER" id="PTHR23319:SF34">
    <property type="entry name" value="C2 DOMAIN-CONTAINING PROTEIN"/>
    <property type="match status" value="1"/>
</dbReference>
<dbReference type="Proteomes" id="UP000007014">
    <property type="component" value="Chromosome 18"/>
</dbReference>
<feature type="region of interest" description="Disordered" evidence="5">
    <location>
        <begin position="44"/>
        <end position="170"/>
    </location>
</feature>
<evidence type="ECO:0000256" key="5">
    <source>
        <dbReference type="SAM" id="MobiDB-lite"/>
    </source>
</evidence>
<gene>
    <name evidence="8" type="ORF">CYME_CMR062C</name>
</gene>
<name>M1VGN5_CYAM1</name>
<dbReference type="EMBL" id="AP006500">
    <property type="protein sequence ID" value="BAM82337.1"/>
    <property type="molecule type" value="Genomic_DNA"/>
</dbReference>
<keyword evidence="3 6" id="KW-1133">Transmembrane helix</keyword>
<evidence type="ECO:0000256" key="1">
    <source>
        <dbReference type="ARBA" id="ARBA00004167"/>
    </source>
</evidence>
<evidence type="ECO:0000256" key="4">
    <source>
        <dbReference type="ARBA" id="ARBA00023136"/>
    </source>
</evidence>